<protein>
    <submittedName>
        <fullName evidence="3">RNase A-like domain-containing protein</fullName>
    </submittedName>
</protein>
<organism evidence="3 4">
    <name type="scientific">Methylobacterium komagatae</name>
    <dbReference type="NCBI Taxonomy" id="374425"/>
    <lineage>
        <taxon>Bacteria</taxon>
        <taxon>Pseudomonadati</taxon>
        <taxon>Pseudomonadota</taxon>
        <taxon>Alphaproteobacteria</taxon>
        <taxon>Hyphomicrobiales</taxon>
        <taxon>Methylobacteriaceae</taxon>
        <taxon>Methylobacterium</taxon>
    </lineage>
</organism>
<evidence type="ECO:0000256" key="1">
    <source>
        <dbReference type="SAM" id="MobiDB-lite"/>
    </source>
</evidence>
<proteinExistence type="predicted"/>
<dbReference type="Proteomes" id="UP001596292">
    <property type="component" value="Unassembled WGS sequence"/>
</dbReference>
<feature type="region of interest" description="Disordered" evidence="1">
    <location>
        <begin position="15"/>
        <end position="45"/>
    </location>
</feature>
<keyword evidence="4" id="KW-1185">Reference proteome</keyword>
<feature type="domain" description="Bacterial CdiA-CT RNAse A" evidence="2">
    <location>
        <begin position="70"/>
        <end position="191"/>
    </location>
</feature>
<reference evidence="4" key="1">
    <citation type="journal article" date="2019" name="Int. J. Syst. Evol. Microbiol.">
        <title>The Global Catalogue of Microorganisms (GCM) 10K type strain sequencing project: providing services to taxonomists for standard genome sequencing and annotation.</title>
        <authorList>
            <consortium name="The Broad Institute Genomics Platform"/>
            <consortium name="The Broad Institute Genome Sequencing Center for Infectious Disease"/>
            <person name="Wu L."/>
            <person name="Ma J."/>
        </authorList>
    </citation>
    <scope>NUCLEOTIDE SEQUENCE [LARGE SCALE GENOMIC DNA]</scope>
    <source>
        <strain evidence="4">CCUG 48316</strain>
    </source>
</reference>
<accession>A0ABW2BEW7</accession>
<dbReference type="Pfam" id="PF18431">
    <property type="entry name" value="RNAse_A_bac"/>
    <property type="match status" value="1"/>
</dbReference>
<evidence type="ECO:0000313" key="3">
    <source>
        <dbReference type="EMBL" id="MFC6788459.1"/>
    </source>
</evidence>
<name>A0ABW2BEW7_9HYPH</name>
<sequence>MALLRYGLFLKALNPSQPRVPAGEPDGGQWTKGGDGSQSPSQDDGKLIFVADRDDRRYSVDLREEENDGGHALKSHVGKTDLEMLQRVRAEQYHTYFVSSGRRRDGSFSSIEAANDFVNRTLEANSTEVDSVADGRMDEAFITHRFGYPTGREAYSTDGLEPYMRNTYSVGVFIVNDPNRFRGYRIITAYPRNDGD</sequence>
<evidence type="ECO:0000313" key="4">
    <source>
        <dbReference type="Proteomes" id="UP001596292"/>
    </source>
</evidence>
<dbReference type="InterPro" id="IPR041436">
    <property type="entry name" value="RNAse_A_bac"/>
</dbReference>
<gene>
    <name evidence="3" type="ORF">ACFQE0_01740</name>
</gene>
<evidence type="ECO:0000259" key="2">
    <source>
        <dbReference type="Pfam" id="PF18431"/>
    </source>
</evidence>
<dbReference type="EMBL" id="JBHSWN010000001">
    <property type="protein sequence ID" value="MFC6788459.1"/>
    <property type="molecule type" value="Genomic_DNA"/>
</dbReference>
<comment type="caution">
    <text evidence="3">The sequence shown here is derived from an EMBL/GenBank/DDBJ whole genome shotgun (WGS) entry which is preliminary data.</text>
</comment>